<dbReference type="Gene3D" id="3.30.70.100">
    <property type="match status" value="1"/>
</dbReference>
<dbReference type="InterPro" id="IPR011008">
    <property type="entry name" value="Dimeric_a/b-barrel"/>
</dbReference>
<evidence type="ECO:0000313" key="2">
    <source>
        <dbReference type="EMBL" id="KEJ98115.1"/>
    </source>
</evidence>
<dbReference type="EMBL" id="JAMD01000001">
    <property type="protein sequence ID" value="KEJ98115.1"/>
    <property type="molecule type" value="Genomic_DNA"/>
</dbReference>
<feature type="domain" description="ABM" evidence="1">
    <location>
        <begin position="7"/>
        <end position="75"/>
    </location>
</feature>
<evidence type="ECO:0000259" key="1">
    <source>
        <dbReference type="Pfam" id="PF03992"/>
    </source>
</evidence>
<dbReference type="InterPro" id="IPR007138">
    <property type="entry name" value="ABM_dom"/>
</dbReference>
<dbReference type="GeneID" id="68870667"/>
<organism evidence="2 3">
    <name type="scientific">Pseudosulfitobacter pseudonitzschiae</name>
    <dbReference type="NCBI Taxonomy" id="1402135"/>
    <lineage>
        <taxon>Bacteria</taxon>
        <taxon>Pseudomonadati</taxon>
        <taxon>Pseudomonadota</taxon>
        <taxon>Alphaproteobacteria</taxon>
        <taxon>Rhodobacterales</taxon>
        <taxon>Roseobacteraceae</taxon>
        <taxon>Pseudosulfitobacter</taxon>
    </lineage>
</organism>
<dbReference type="Proteomes" id="UP000027746">
    <property type="component" value="Unassembled WGS sequence"/>
</dbReference>
<comment type="caution">
    <text evidence="2">The sequence shown here is derived from an EMBL/GenBank/DDBJ whole genome shotgun (WGS) entry which is preliminary data.</text>
</comment>
<proteinExistence type="predicted"/>
<dbReference type="OrthoDB" id="4476670at2"/>
<dbReference type="RefSeq" id="WP_037921553.1">
    <property type="nucleotide sequence ID" value="NZ_CP054599.1"/>
</dbReference>
<reference evidence="2 3" key="1">
    <citation type="submission" date="2014-01" db="EMBL/GenBank/DDBJ databases">
        <title>Sulfitobacter sp. H3 (MCCC 1A00686) Genome Sequencing.</title>
        <authorList>
            <person name="Lai Q."/>
            <person name="Hong Z."/>
        </authorList>
    </citation>
    <scope>NUCLEOTIDE SEQUENCE [LARGE SCALE GENOMIC DNA]</scope>
    <source>
        <strain evidence="2 3">H3</strain>
    </source>
</reference>
<sequence length="106" mass="11923">MPNEPFFRIDKFMVPTASRELFTDQLKKTHDALDALTGCEENMIFEQSEGPGQFNIVTFVKWRDRECYEAARNAAQDHQALSGFDPAAFMADLGVVPDLGNYTCLA</sequence>
<dbReference type="Pfam" id="PF03992">
    <property type="entry name" value="ABM"/>
    <property type="match status" value="1"/>
</dbReference>
<name>A0A073J8I5_9RHOB</name>
<dbReference type="SUPFAM" id="SSF54909">
    <property type="entry name" value="Dimeric alpha+beta barrel"/>
    <property type="match status" value="1"/>
</dbReference>
<dbReference type="AlphaFoldDB" id="A0A073J8I5"/>
<keyword evidence="3" id="KW-1185">Reference proteome</keyword>
<protein>
    <recommendedName>
        <fullName evidence="1">ABM domain-containing protein</fullName>
    </recommendedName>
</protein>
<accession>A0A073J8I5</accession>
<gene>
    <name evidence="2" type="ORF">SUH3_03725</name>
</gene>
<evidence type="ECO:0000313" key="3">
    <source>
        <dbReference type="Proteomes" id="UP000027746"/>
    </source>
</evidence>